<comment type="caution">
    <text evidence="1">The sequence shown here is derived from an EMBL/GenBank/DDBJ whole genome shotgun (WGS) entry which is preliminary data.</text>
</comment>
<proteinExistence type="predicted"/>
<dbReference type="EMBL" id="JYDT01000542">
    <property type="protein sequence ID" value="KRY80395.1"/>
    <property type="molecule type" value="Genomic_DNA"/>
</dbReference>
<dbReference type="AlphaFoldDB" id="A0A0V1F314"/>
<name>A0A0V1F314_TRIPS</name>
<keyword evidence="2" id="KW-1185">Reference proteome</keyword>
<sequence>MSTKVALADVHDNILQQRFLFHRSSFQYRFNETHWNSRQKTQSSYQGRI</sequence>
<accession>A0A0V1F314</accession>
<evidence type="ECO:0000313" key="2">
    <source>
        <dbReference type="Proteomes" id="UP000054995"/>
    </source>
</evidence>
<dbReference type="Proteomes" id="UP000054995">
    <property type="component" value="Unassembled WGS sequence"/>
</dbReference>
<organism evidence="1 2">
    <name type="scientific">Trichinella pseudospiralis</name>
    <name type="common">Parasitic roundworm</name>
    <dbReference type="NCBI Taxonomy" id="6337"/>
    <lineage>
        <taxon>Eukaryota</taxon>
        <taxon>Metazoa</taxon>
        <taxon>Ecdysozoa</taxon>
        <taxon>Nematoda</taxon>
        <taxon>Enoplea</taxon>
        <taxon>Dorylaimia</taxon>
        <taxon>Trichinellida</taxon>
        <taxon>Trichinellidae</taxon>
        <taxon>Trichinella</taxon>
    </lineage>
</organism>
<evidence type="ECO:0000313" key="1">
    <source>
        <dbReference type="EMBL" id="KRY80395.1"/>
    </source>
</evidence>
<gene>
    <name evidence="1" type="ORF">T4D_4985</name>
</gene>
<protein>
    <submittedName>
        <fullName evidence="1">Uncharacterized protein</fullName>
    </submittedName>
</protein>
<reference evidence="1 2" key="1">
    <citation type="submission" date="2015-01" db="EMBL/GenBank/DDBJ databases">
        <title>Evolution of Trichinella species and genotypes.</title>
        <authorList>
            <person name="Korhonen P.K."/>
            <person name="Edoardo P."/>
            <person name="Giuseppe L.R."/>
            <person name="Gasser R.B."/>
        </authorList>
    </citation>
    <scope>NUCLEOTIDE SEQUENCE [LARGE SCALE GENOMIC DNA]</scope>
    <source>
        <strain evidence="1">ISS470</strain>
    </source>
</reference>